<accession>A0AAN7DGB3</accession>
<gene>
    <name evidence="3" type="ORF">ATC70_011268</name>
</gene>
<dbReference type="EMBL" id="JASEJX010000014">
    <property type="protein sequence ID" value="KAK4516298.1"/>
    <property type="molecule type" value="Genomic_DNA"/>
</dbReference>
<keyword evidence="2" id="KW-0472">Membrane</keyword>
<feature type="compositionally biased region" description="Polar residues" evidence="1">
    <location>
        <begin position="39"/>
        <end position="50"/>
    </location>
</feature>
<protein>
    <submittedName>
        <fullName evidence="3">Uncharacterized protein</fullName>
    </submittedName>
</protein>
<dbReference type="AlphaFoldDB" id="A0AAN7DGB3"/>
<name>A0AAN7DGB3_9FUNG</name>
<keyword evidence="2" id="KW-1133">Transmembrane helix</keyword>
<feature type="compositionally biased region" description="Basic residues" evidence="1">
    <location>
        <begin position="68"/>
        <end position="79"/>
    </location>
</feature>
<feature type="region of interest" description="Disordered" evidence="1">
    <location>
        <begin position="1"/>
        <end position="95"/>
    </location>
</feature>
<evidence type="ECO:0000256" key="1">
    <source>
        <dbReference type="SAM" id="MobiDB-lite"/>
    </source>
</evidence>
<sequence length="374" mass="41899">MSHSNRHSYKADPYRAVRKPPSPDGYYDSPSLHSDQYHSRSPSESSTSKLATPIVATAAVNQDPYAPKSHHHKKKKKYKPSSATTTTTTTTMMEGEKRANSYLPYSNHNRNPYDPVEPIYLDQDDDYLPSFNSPGQYRSSSHQGRGPVGSILQDNIVMDMMSDHHHNNDDDYQTKPHLEQIQLPPIKKKKWYARCGGSGKKLLIIVFVLIIAVAVITYFVWPRTPTLQYLSAGLVEGTQPVYNDTLMVAEWNVNFTVINDDSFIPTNIQNLAVNVIENGSGDVFGRGNSGHLMLQARPKDRQTITIPISINFQRDATNPAIKALLTACKIKEVDSANAPKQSLSLTFEIVYYIAGIVWHPVARVFPTAYFDCPS</sequence>
<dbReference type="RefSeq" id="XP_064682964.1">
    <property type="nucleotide sequence ID" value="XM_064830462.1"/>
</dbReference>
<dbReference type="Proteomes" id="UP001304243">
    <property type="component" value="Unassembled WGS sequence"/>
</dbReference>
<evidence type="ECO:0000256" key="2">
    <source>
        <dbReference type="SAM" id="Phobius"/>
    </source>
</evidence>
<keyword evidence="2" id="KW-0812">Transmembrane</keyword>
<comment type="caution">
    <text evidence="3">The sequence shown here is derived from an EMBL/GenBank/DDBJ whole genome shotgun (WGS) entry which is preliminary data.</text>
</comment>
<feature type="transmembrane region" description="Helical" evidence="2">
    <location>
        <begin position="202"/>
        <end position="221"/>
    </location>
</feature>
<proteinExistence type="predicted"/>
<reference evidence="3 4" key="1">
    <citation type="submission" date="2022-11" db="EMBL/GenBank/DDBJ databases">
        <title>Mucor velutinosus strain NIH1002 WGS.</title>
        <authorList>
            <person name="Subramanian P."/>
            <person name="Mullikin J.C."/>
            <person name="Segre J.A."/>
            <person name="Zelazny A.M."/>
        </authorList>
    </citation>
    <scope>NUCLEOTIDE SEQUENCE [LARGE SCALE GENOMIC DNA]</scope>
    <source>
        <strain evidence="3 4">NIH1002</strain>
    </source>
</reference>
<keyword evidence="4" id="KW-1185">Reference proteome</keyword>
<dbReference type="GeneID" id="89954954"/>
<evidence type="ECO:0000313" key="3">
    <source>
        <dbReference type="EMBL" id="KAK4516298.1"/>
    </source>
</evidence>
<evidence type="ECO:0000313" key="4">
    <source>
        <dbReference type="Proteomes" id="UP001304243"/>
    </source>
</evidence>
<organism evidence="3 4">
    <name type="scientific">Mucor velutinosus</name>
    <dbReference type="NCBI Taxonomy" id="708070"/>
    <lineage>
        <taxon>Eukaryota</taxon>
        <taxon>Fungi</taxon>
        <taxon>Fungi incertae sedis</taxon>
        <taxon>Mucoromycota</taxon>
        <taxon>Mucoromycotina</taxon>
        <taxon>Mucoromycetes</taxon>
        <taxon>Mucorales</taxon>
        <taxon>Mucorineae</taxon>
        <taxon>Mucoraceae</taxon>
        <taxon>Mucor</taxon>
    </lineage>
</organism>
<feature type="compositionally biased region" description="Low complexity" evidence="1">
    <location>
        <begin position="80"/>
        <end position="91"/>
    </location>
</feature>